<dbReference type="GO" id="GO:0000294">
    <property type="term" value="P:nuclear-transcribed mRNA catabolic process, RNase MRP-dependent"/>
    <property type="evidence" value="ECO:0007669"/>
    <property type="project" value="TreeGrafter"/>
</dbReference>
<feature type="compositionally biased region" description="Basic residues" evidence="1">
    <location>
        <begin position="263"/>
        <end position="274"/>
    </location>
</feature>
<feature type="compositionally biased region" description="Basic and acidic residues" evidence="1">
    <location>
        <begin position="275"/>
        <end position="287"/>
    </location>
</feature>
<sequence length="287" mass="32577">MPLQTLRTTHQKSQLPPSSTLKSIHTTLHLLHHRNKNQHGSTKWWKWLAMLKRSIAQLMRDVERWEWKEEHSAHDDDEDSSFQTQILKRMWYLHVFVVPRCYVAFSTVLVDMQFSALGVVLLAVLAQAAKTVAHIEGFHLLALESNTSTDNNSMSAIATAATAIPAISINRSENVGVDVGEVVNRLLHVPELTAGPAAFGEKGKQKKKRDDSGQKGKNERKRSPFVSDAIRERQKLGMTEKSRQESSLTQLDEDEGEKEAARQKRKKIKIKQKKQNRDAIDDIFGKL</sequence>
<dbReference type="OrthoDB" id="5414547at2759"/>
<dbReference type="Proteomes" id="UP000670092">
    <property type="component" value="Unassembled WGS sequence"/>
</dbReference>
<evidence type="ECO:0000259" key="2">
    <source>
        <dbReference type="Pfam" id="PF20945"/>
    </source>
</evidence>
<feature type="compositionally biased region" description="Basic and acidic residues" evidence="1">
    <location>
        <begin position="208"/>
        <end position="217"/>
    </location>
</feature>
<protein>
    <submittedName>
        <fullName evidence="3">Nitrositive-stress induced transcript</fullName>
    </submittedName>
</protein>
<name>A0A8H7YFF1_AJECA</name>
<proteinExistence type="predicted"/>
<dbReference type="VEuPathDB" id="FungiDB:I7I52_12456"/>
<dbReference type="GO" id="GO:0000172">
    <property type="term" value="C:ribonuclease MRP complex"/>
    <property type="evidence" value="ECO:0007669"/>
    <property type="project" value="InterPro"/>
</dbReference>
<dbReference type="CDD" id="cd22573">
    <property type="entry name" value="RMP1_RBD"/>
    <property type="match status" value="1"/>
</dbReference>
<evidence type="ECO:0000313" key="4">
    <source>
        <dbReference type="Proteomes" id="UP000670092"/>
    </source>
</evidence>
<dbReference type="GO" id="GO:0000466">
    <property type="term" value="P:maturation of 5.8S rRNA from tricistronic rRNA transcript (SSU-rRNA, 5.8S rRNA, LSU-rRNA)"/>
    <property type="evidence" value="ECO:0007669"/>
    <property type="project" value="TreeGrafter"/>
</dbReference>
<feature type="compositionally biased region" description="Basic and acidic residues" evidence="1">
    <location>
        <begin position="229"/>
        <end position="244"/>
    </location>
</feature>
<feature type="domain" description="RNase MRP protein 1 RNA binding" evidence="2">
    <location>
        <begin position="27"/>
        <end position="127"/>
    </location>
</feature>
<dbReference type="Pfam" id="PF20945">
    <property type="entry name" value="RMP1"/>
    <property type="match status" value="1"/>
</dbReference>
<organism evidence="3 4">
    <name type="scientific">Ajellomyces capsulatus</name>
    <name type="common">Darling's disease fungus</name>
    <name type="synonym">Histoplasma capsulatum</name>
    <dbReference type="NCBI Taxonomy" id="5037"/>
    <lineage>
        <taxon>Eukaryota</taxon>
        <taxon>Fungi</taxon>
        <taxon>Dikarya</taxon>
        <taxon>Ascomycota</taxon>
        <taxon>Pezizomycotina</taxon>
        <taxon>Eurotiomycetes</taxon>
        <taxon>Eurotiomycetidae</taxon>
        <taxon>Onygenales</taxon>
        <taxon>Ajellomycetaceae</taxon>
        <taxon>Histoplasma</taxon>
    </lineage>
</organism>
<dbReference type="GO" id="GO:0042134">
    <property type="term" value="F:rRNA primary transcript binding"/>
    <property type="evidence" value="ECO:0007669"/>
    <property type="project" value="InterPro"/>
</dbReference>
<dbReference type="AlphaFoldDB" id="A0A8H7YFF1"/>
<accession>A0A8H7YFF1</accession>
<evidence type="ECO:0000256" key="1">
    <source>
        <dbReference type="SAM" id="MobiDB-lite"/>
    </source>
</evidence>
<gene>
    <name evidence="3" type="primary">NIT62</name>
    <name evidence="3" type="ORF">I7I52_12456</name>
</gene>
<evidence type="ECO:0000313" key="3">
    <source>
        <dbReference type="EMBL" id="KAG5288840.1"/>
    </source>
</evidence>
<dbReference type="InterPro" id="IPR047205">
    <property type="entry name" value="RMP1"/>
</dbReference>
<dbReference type="PANTHER" id="PTHR37792">
    <property type="entry name" value="RIBONUCLEASE MRP PROTEIN SUBUNIT RMP1"/>
    <property type="match status" value="1"/>
</dbReference>
<dbReference type="PANTHER" id="PTHR37792:SF1">
    <property type="entry name" value="RIBONUCLEASE MRP PROTEIN SUBUNIT RMP1"/>
    <property type="match status" value="1"/>
</dbReference>
<dbReference type="EMBL" id="JAEVHI010000006">
    <property type="protein sequence ID" value="KAG5288840.1"/>
    <property type="molecule type" value="Genomic_DNA"/>
</dbReference>
<comment type="caution">
    <text evidence="3">The sequence shown here is derived from an EMBL/GenBank/DDBJ whole genome shotgun (WGS) entry which is preliminary data.</text>
</comment>
<dbReference type="InterPro" id="IPR047204">
    <property type="entry name" value="RMP1_RBD"/>
</dbReference>
<reference evidence="3 4" key="1">
    <citation type="submission" date="2021-01" db="EMBL/GenBank/DDBJ databases">
        <title>Chromosome-level genome assembly of a human fungal pathogen reveals clustering of transcriptionally co-regulated genes.</title>
        <authorList>
            <person name="Voorhies M."/>
            <person name="Cohen S."/>
            <person name="Shea T.P."/>
            <person name="Petrus S."/>
            <person name="Munoz J.F."/>
            <person name="Poplawski S."/>
            <person name="Goldman W.E."/>
            <person name="Michael T."/>
            <person name="Cuomo C.A."/>
            <person name="Sil A."/>
            <person name="Beyhan S."/>
        </authorList>
    </citation>
    <scope>NUCLEOTIDE SEQUENCE [LARGE SCALE GENOMIC DNA]</scope>
    <source>
        <strain evidence="3 4">G184AR</strain>
    </source>
</reference>
<feature type="region of interest" description="Disordered" evidence="1">
    <location>
        <begin position="197"/>
        <end position="287"/>
    </location>
</feature>